<dbReference type="Proteomes" id="UP000198867">
    <property type="component" value="Unassembled WGS sequence"/>
</dbReference>
<keyword evidence="2" id="KW-1185">Reference proteome</keyword>
<dbReference type="STRING" id="995034.SAMN05216219_1707"/>
<dbReference type="NCBIfam" id="TIGR04088">
    <property type="entry name" value="cognate_SipW"/>
    <property type="match status" value="1"/>
</dbReference>
<dbReference type="NCBIfam" id="TIGR04089">
    <property type="entry name" value="exp_by_SipW_III"/>
    <property type="match status" value="1"/>
</dbReference>
<accession>A0A1I5B3U4</accession>
<dbReference type="InterPro" id="IPR023833">
    <property type="entry name" value="Signal_pept_SipW-depend-type"/>
</dbReference>
<reference evidence="2" key="1">
    <citation type="submission" date="2016-10" db="EMBL/GenBank/DDBJ databases">
        <authorList>
            <person name="Varghese N."/>
            <person name="Submissions S."/>
        </authorList>
    </citation>
    <scope>NUCLEOTIDE SEQUENCE [LARGE SCALE GENOMIC DNA]</scope>
    <source>
        <strain evidence="2">CGMCC 1.11101</strain>
    </source>
</reference>
<sequence>MNKFVKGSIAGAAGITLLLGGLGSFALWNDSTTVTAGAVNSGELQIVESAAEGSWAPKLAHIVPGDTVTYTETFTVKAKGDNLHAQLIANVGEPASKITGAEVTTNFSVSGGATRDPANKNLYTFDQGTYEVKVTITVVFDWTTAGRTGQNQTFTPGPVTVSLEQVLLP</sequence>
<proteinExistence type="predicted"/>
<protein>
    <submittedName>
        <fullName evidence="1">Alternate signal-mediated exported protein, RER_14450 family</fullName>
    </submittedName>
</protein>
<evidence type="ECO:0000313" key="2">
    <source>
        <dbReference type="Proteomes" id="UP000198867"/>
    </source>
</evidence>
<dbReference type="InterPro" id="IPR024006">
    <property type="entry name" value="Alt_signal_exp_actinobact"/>
</dbReference>
<dbReference type="RefSeq" id="WP_177216782.1">
    <property type="nucleotide sequence ID" value="NZ_FOVM01000004.1"/>
</dbReference>
<gene>
    <name evidence="1" type="ORF">SAMN05216219_1707</name>
</gene>
<dbReference type="EMBL" id="FOVM01000004">
    <property type="protein sequence ID" value="SFN69291.1"/>
    <property type="molecule type" value="Genomic_DNA"/>
</dbReference>
<dbReference type="AlphaFoldDB" id="A0A1I5B3U4"/>
<name>A0A1I5B3U4_9MICO</name>
<organism evidence="1 2">
    <name type="scientific">Mycetocola miduiensis</name>
    <dbReference type="NCBI Taxonomy" id="995034"/>
    <lineage>
        <taxon>Bacteria</taxon>
        <taxon>Bacillati</taxon>
        <taxon>Actinomycetota</taxon>
        <taxon>Actinomycetes</taxon>
        <taxon>Micrococcales</taxon>
        <taxon>Microbacteriaceae</taxon>
        <taxon>Mycetocola</taxon>
    </lineage>
</organism>
<evidence type="ECO:0000313" key="1">
    <source>
        <dbReference type="EMBL" id="SFN69291.1"/>
    </source>
</evidence>